<dbReference type="PANTHER" id="PTHR47204">
    <property type="entry name" value="OS02G0168900 PROTEIN"/>
    <property type="match status" value="1"/>
</dbReference>
<gene>
    <name evidence="2" type="ORF">VTJ83DRAFT_4154</name>
</gene>
<organism evidence="2 3">
    <name type="scientific">Remersonia thermophila</name>
    <dbReference type="NCBI Taxonomy" id="72144"/>
    <lineage>
        <taxon>Eukaryota</taxon>
        <taxon>Fungi</taxon>
        <taxon>Dikarya</taxon>
        <taxon>Ascomycota</taxon>
        <taxon>Pezizomycotina</taxon>
        <taxon>Sordariomycetes</taxon>
        <taxon>Sordariomycetidae</taxon>
        <taxon>Sordariales</taxon>
        <taxon>Sordariales incertae sedis</taxon>
        <taxon>Remersonia</taxon>
    </lineage>
</organism>
<dbReference type="GeneID" id="98125256"/>
<comment type="caution">
    <text evidence="2">The sequence shown here is derived from an EMBL/GenBank/DDBJ whole genome shotgun (WGS) entry which is preliminary data.</text>
</comment>
<dbReference type="Proteomes" id="UP001600064">
    <property type="component" value="Unassembled WGS sequence"/>
</dbReference>
<evidence type="ECO:0000313" key="3">
    <source>
        <dbReference type="Proteomes" id="UP001600064"/>
    </source>
</evidence>
<dbReference type="EMBL" id="JAZGUE010000004">
    <property type="protein sequence ID" value="KAL2266877.1"/>
    <property type="molecule type" value="Genomic_DNA"/>
</dbReference>
<feature type="region of interest" description="Disordered" evidence="1">
    <location>
        <begin position="1"/>
        <end position="27"/>
    </location>
</feature>
<evidence type="ECO:0000313" key="2">
    <source>
        <dbReference type="EMBL" id="KAL2266877.1"/>
    </source>
</evidence>
<accession>A0ABR4D9C6</accession>
<dbReference type="PANTHER" id="PTHR47204:SF1">
    <property type="entry name" value="RIBONUCLEASE H2 SUBUNIT C"/>
    <property type="match status" value="1"/>
</dbReference>
<evidence type="ECO:0000256" key="1">
    <source>
        <dbReference type="SAM" id="MobiDB-lite"/>
    </source>
</evidence>
<sequence>MTQSILRFDEPASQADAPKTTPHLLPCRVHHDGPVEPVESFWEPKPSQDGTTFTAYFRGRKLCGKNIKLPQGYRGVVAVPSPDETAEAPENVKKVQVIDLEAAEPEGGMPEAQSSLQVQAEFDEMLIWGHDVAVDSADAGGGVADPYMRAVGEWLAVAERIHSYPASDTQPGGK</sequence>
<dbReference type="RefSeq" id="XP_070865604.1">
    <property type="nucleotide sequence ID" value="XM_071010612.1"/>
</dbReference>
<keyword evidence="3" id="KW-1185">Reference proteome</keyword>
<reference evidence="2 3" key="1">
    <citation type="journal article" date="2024" name="Commun. Biol.">
        <title>Comparative genomic analysis of thermophilic fungi reveals convergent evolutionary adaptations and gene losses.</title>
        <authorList>
            <person name="Steindorff A.S."/>
            <person name="Aguilar-Pontes M.V."/>
            <person name="Robinson A.J."/>
            <person name="Andreopoulos B."/>
            <person name="LaButti K."/>
            <person name="Kuo A."/>
            <person name="Mondo S."/>
            <person name="Riley R."/>
            <person name="Otillar R."/>
            <person name="Haridas S."/>
            <person name="Lipzen A."/>
            <person name="Grimwood J."/>
            <person name="Schmutz J."/>
            <person name="Clum A."/>
            <person name="Reid I.D."/>
            <person name="Moisan M.C."/>
            <person name="Butler G."/>
            <person name="Nguyen T.T.M."/>
            <person name="Dewar K."/>
            <person name="Conant G."/>
            <person name="Drula E."/>
            <person name="Henrissat B."/>
            <person name="Hansel C."/>
            <person name="Singer S."/>
            <person name="Hutchinson M.I."/>
            <person name="de Vries R.P."/>
            <person name="Natvig D.O."/>
            <person name="Powell A.J."/>
            <person name="Tsang A."/>
            <person name="Grigoriev I.V."/>
        </authorList>
    </citation>
    <scope>NUCLEOTIDE SEQUENCE [LARGE SCALE GENOMIC DNA]</scope>
    <source>
        <strain evidence="2 3">ATCC 22073</strain>
    </source>
</reference>
<dbReference type="InterPro" id="IPR013924">
    <property type="entry name" value="RNase_H2_suC"/>
</dbReference>
<dbReference type="CDD" id="cd09271">
    <property type="entry name" value="RNase_H2-C"/>
    <property type="match status" value="1"/>
</dbReference>
<protein>
    <submittedName>
        <fullName evidence="2">Uncharacterized protein</fullName>
    </submittedName>
</protein>
<dbReference type="Pfam" id="PF08615">
    <property type="entry name" value="RNase_H2_suC"/>
    <property type="match status" value="1"/>
</dbReference>
<dbReference type="Gene3D" id="2.40.128.680">
    <property type="match status" value="1"/>
</dbReference>
<proteinExistence type="predicted"/>
<name>A0ABR4D9C6_9PEZI</name>